<protein>
    <submittedName>
        <fullName evidence="3">Putative pwwp domain-containing protein</fullName>
    </submittedName>
</protein>
<sequence>MTRDSNSHSSYERPATRKLSISESKESAEDDARDKESGNDALLARSDLEQMDGSSNSSKFQDLEKEKSNSSGPKKLKIKIDQSMSEKNCVPEVSPEATTNQSVSRSKSKARRKSSGVPEHKSRKLNKRASKAKMTHINAKPGEYFYVRLKGYPLWPAIVCDETMLPSSLLKTRPVTAARADGTYREDFMDGGPKAKDRSFPVMYLSTNEFGWIPNYDLVEIDFDEVANVTGTMRKDLAMARQLAAKRHGLNYFKDILKSFMETRENERLENEKSLEEKVTKDKKEILEKKKTPKKSQVSVPENNALEDKYLNLNVKRSAEEPLEGPPKKRTTIKLNTKAKIDTLTPKPSKSTDVKKQKSEKIEKASKVNKIKILSTPIPVTPTEPELTTEEKRVKKEKEILFLRHKLQKGLLTKDQELKSEDMKLMSEFIEKLEAYTDLEVSIIRQTKINKVLKAILKLQEIPLEHEYRFKPRSQSLLDEWNKLFANDSGYPTVPSANGTKINIKNKPDEPNQLKYETKSTSRADKSTKKYADVAAERLNVVADDTVPSSDDPAKTSFASPQQESSRSVEIIT</sequence>
<feature type="region of interest" description="Disordered" evidence="1">
    <location>
        <begin position="542"/>
        <end position="573"/>
    </location>
</feature>
<evidence type="ECO:0000313" key="4">
    <source>
        <dbReference type="Proteomes" id="UP000285326"/>
    </source>
</evidence>
<feature type="compositionally biased region" description="Basic and acidic residues" evidence="1">
    <location>
        <begin position="506"/>
        <end position="529"/>
    </location>
</feature>
<feature type="compositionally biased region" description="Basic and acidic residues" evidence="1">
    <location>
        <begin position="350"/>
        <end position="361"/>
    </location>
</feature>
<accession>A0A420IL08</accession>
<feature type="compositionally biased region" description="Basic residues" evidence="1">
    <location>
        <begin position="121"/>
        <end position="132"/>
    </location>
</feature>
<gene>
    <name evidence="3" type="ORF">GcM1_235092</name>
</gene>
<feature type="compositionally biased region" description="Basic and acidic residues" evidence="1">
    <location>
        <begin position="1"/>
        <end position="15"/>
    </location>
</feature>
<feature type="domain" description="PWWP" evidence="2">
    <location>
        <begin position="141"/>
        <end position="214"/>
    </location>
</feature>
<dbReference type="PROSITE" id="PS50812">
    <property type="entry name" value="PWWP"/>
    <property type="match status" value="1"/>
</dbReference>
<reference evidence="3 4" key="1">
    <citation type="journal article" date="2018" name="BMC Genomics">
        <title>Comparative genome analyses reveal sequence features reflecting distinct modes of host-adaptation between dicot and monocot powdery mildew.</title>
        <authorList>
            <person name="Wu Y."/>
            <person name="Ma X."/>
            <person name="Pan Z."/>
            <person name="Kale S.D."/>
            <person name="Song Y."/>
            <person name="King H."/>
            <person name="Zhang Q."/>
            <person name="Presley C."/>
            <person name="Deng X."/>
            <person name="Wei C.I."/>
            <person name="Xiao S."/>
        </authorList>
    </citation>
    <scope>NUCLEOTIDE SEQUENCE [LARGE SCALE GENOMIC DNA]</scope>
    <source>
        <strain evidence="3">UMSG1</strain>
    </source>
</reference>
<evidence type="ECO:0000313" key="3">
    <source>
        <dbReference type="EMBL" id="RKF75238.1"/>
    </source>
</evidence>
<dbReference type="Proteomes" id="UP000285326">
    <property type="component" value="Unassembled WGS sequence"/>
</dbReference>
<proteinExistence type="predicted"/>
<dbReference type="Gene3D" id="2.30.30.140">
    <property type="match status" value="1"/>
</dbReference>
<dbReference type="AlphaFoldDB" id="A0A420IL08"/>
<dbReference type="EMBL" id="MCBS01023527">
    <property type="protein sequence ID" value="RKF75238.1"/>
    <property type="molecule type" value="Genomic_DNA"/>
</dbReference>
<feature type="compositionally biased region" description="Polar residues" evidence="1">
    <location>
        <begin position="557"/>
        <end position="573"/>
    </location>
</feature>
<organism evidence="3 4">
    <name type="scientific">Golovinomyces cichoracearum</name>
    <dbReference type="NCBI Taxonomy" id="62708"/>
    <lineage>
        <taxon>Eukaryota</taxon>
        <taxon>Fungi</taxon>
        <taxon>Dikarya</taxon>
        <taxon>Ascomycota</taxon>
        <taxon>Pezizomycotina</taxon>
        <taxon>Leotiomycetes</taxon>
        <taxon>Erysiphales</taxon>
        <taxon>Erysiphaceae</taxon>
        <taxon>Golovinomyces</taxon>
    </lineage>
</organism>
<dbReference type="Pfam" id="PF00855">
    <property type="entry name" value="PWWP"/>
    <property type="match status" value="1"/>
</dbReference>
<feature type="region of interest" description="Disordered" evidence="1">
    <location>
        <begin position="497"/>
        <end position="529"/>
    </location>
</feature>
<dbReference type="SUPFAM" id="SSF63748">
    <property type="entry name" value="Tudor/PWWP/MBT"/>
    <property type="match status" value="1"/>
</dbReference>
<dbReference type="SMART" id="SM00293">
    <property type="entry name" value="PWWP"/>
    <property type="match status" value="1"/>
</dbReference>
<evidence type="ECO:0000256" key="1">
    <source>
        <dbReference type="SAM" id="MobiDB-lite"/>
    </source>
</evidence>
<feature type="region of interest" description="Disordered" evidence="1">
    <location>
        <begin position="340"/>
        <end position="361"/>
    </location>
</feature>
<feature type="compositionally biased region" description="Basic and acidic residues" evidence="1">
    <location>
        <begin position="23"/>
        <end position="38"/>
    </location>
</feature>
<comment type="caution">
    <text evidence="3">The sequence shown here is derived from an EMBL/GenBank/DDBJ whole genome shotgun (WGS) entry which is preliminary data.</text>
</comment>
<evidence type="ECO:0000259" key="2">
    <source>
        <dbReference type="PROSITE" id="PS50812"/>
    </source>
</evidence>
<name>A0A420IL08_9PEZI</name>
<dbReference type="InterPro" id="IPR000313">
    <property type="entry name" value="PWWP_dom"/>
</dbReference>
<feature type="region of interest" description="Disordered" evidence="1">
    <location>
        <begin position="1"/>
        <end position="132"/>
    </location>
</feature>